<dbReference type="CDD" id="cd00065">
    <property type="entry name" value="FYVE_like_SF"/>
    <property type="match status" value="1"/>
</dbReference>
<dbReference type="EMBL" id="CYKH01000156">
    <property type="protein sequence ID" value="CUE73701.1"/>
    <property type="molecule type" value="Genomic_DNA"/>
</dbReference>
<proteinExistence type="predicted"/>
<reference evidence="9" key="1">
    <citation type="submission" date="2015-09" db="EMBL/GenBank/DDBJ databases">
        <authorList>
            <consortium name="Pathogen Informatics"/>
        </authorList>
    </citation>
    <scope>NUCLEOTIDE SEQUENCE [LARGE SCALE GENOMIC DNA]</scope>
    <source>
        <strain evidence="9">Lake Konstanz</strain>
    </source>
</reference>
<keyword evidence="9" id="KW-1185">Reference proteome</keyword>
<evidence type="ECO:0000256" key="3">
    <source>
        <dbReference type="ARBA" id="ARBA00022833"/>
    </source>
</evidence>
<feature type="region of interest" description="Disordered" evidence="5">
    <location>
        <begin position="379"/>
        <end position="401"/>
    </location>
</feature>
<evidence type="ECO:0000313" key="8">
    <source>
        <dbReference type="EMBL" id="CUE73701.1"/>
    </source>
</evidence>
<organism evidence="8 9">
    <name type="scientific">Bodo saltans</name>
    <name type="common">Flagellated protozoan</name>
    <dbReference type="NCBI Taxonomy" id="75058"/>
    <lineage>
        <taxon>Eukaryota</taxon>
        <taxon>Discoba</taxon>
        <taxon>Euglenozoa</taxon>
        <taxon>Kinetoplastea</taxon>
        <taxon>Metakinetoplastina</taxon>
        <taxon>Eubodonida</taxon>
        <taxon>Bodonidae</taxon>
        <taxon>Bodo</taxon>
    </lineage>
</organism>
<dbReference type="InterPro" id="IPR052113">
    <property type="entry name" value="FYVE-type_Zinc_Finger"/>
</dbReference>
<evidence type="ECO:0000259" key="6">
    <source>
        <dbReference type="PROSITE" id="PS50089"/>
    </source>
</evidence>
<feature type="region of interest" description="Disordered" evidence="5">
    <location>
        <begin position="223"/>
        <end position="277"/>
    </location>
</feature>
<keyword evidence="2 4" id="KW-0863">Zinc-finger</keyword>
<evidence type="ECO:0000256" key="1">
    <source>
        <dbReference type="ARBA" id="ARBA00022723"/>
    </source>
</evidence>
<evidence type="ECO:0000313" key="9">
    <source>
        <dbReference type="Proteomes" id="UP000051952"/>
    </source>
</evidence>
<feature type="domain" description="RING-type" evidence="6">
    <location>
        <begin position="560"/>
        <end position="599"/>
    </location>
</feature>
<dbReference type="PANTHER" id="PTHR39490:SF8">
    <property type="entry name" value="ZINC FINGER FYVE DOMAIN-CONTAINING PROTEIN 21"/>
    <property type="match status" value="1"/>
</dbReference>
<accession>A0A0S4IMJ4</accession>
<feature type="domain" description="FYVE-type" evidence="7">
    <location>
        <begin position="35"/>
        <end position="92"/>
    </location>
</feature>
<dbReference type="SMART" id="SM00064">
    <property type="entry name" value="FYVE"/>
    <property type="match status" value="1"/>
</dbReference>
<dbReference type="GO" id="GO:0008270">
    <property type="term" value="F:zinc ion binding"/>
    <property type="evidence" value="ECO:0007669"/>
    <property type="project" value="UniProtKB-KW"/>
</dbReference>
<dbReference type="Proteomes" id="UP000051952">
    <property type="component" value="Unassembled WGS sequence"/>
</dbReference>
<sequence>MLSAINVASDLNQQQRSDLPSPPSTLPPRAPWLSDLCSSVCLKCSEEFGVFRRRHHCRACGGLFCDSCSEKRVKGVPGYDPAKDERVCDICFYNDIAIAVVWNLMFSGWHLKYFDNFADANACYDTISQYASRVMLKVGSGLVHLSYFKNDSWKQRVMDYAYTQIRKALPARIPLLWHNNIGTAGRLGGAGAGSTNSNSSGDNMDTMSIPATLMRSQYRQWPASENPNFVPPIPDPQPRASAPPSDDRAVQQQQHQRFPNAGPQSTNGGDTPRGPGAQDLQQALLVVYRQADGEATDHSWLYFPFKAKVETVEEAGRFLRNIPRLSYGGVLDLDGNLHHFFAAQGVQGNAQAFHQLFRSYLDNISTIIFVQQPNSSVQSSESSREAASNSNSSSASSRVQGTATYNSKLRPALEMLHRTVEVPVVLIDVAGNMVASWRCTNNDNVDALAREAGREVCRQQSLAALIACGPNDASHVFQDMYTARSHMSRYTGYALFAIASNTTSPVLIQRDLYMSKDQALILKNAAVNKTMSLVNRQRIVSVPEAESDASSQLMAQVPECGICFLPYDVSTHKPCLCAKCGNSLCFTCIRSVSLCPFCRLELPINGPWVTNVQLLQLLSGSTD</sequence>
<name>A0A0S4IMJ4_BODSA</name>
<evidence type="ECO:0000256" key="2">
    <source>
        <dbReference type="ARBA" id="ARBA00022771"/>
    </source>
</evidence>
<dbReference type="InterPro" id="IPR011011">
    <property type="entry name" value="Znf_FYVE_PHD"/>
</dbReference>
<dbReference type="AlphaFoldDB" id="A0A0S4IMJ4"/>
<dbReference type="Pfam" id="PF01363">
    <property type="entry name" value="FYVE"/>
    <property type="match status" value="1"/>
</dbReference>
<dbReference type="InterPro" id="IPR001841">
    <property type="entry name" value="Znf_RING"/>
</dbReference>
<protein>
    <recommendedName>
        <fullName evidence="10">Zinc finger protein</fullName>
    </recommendedName>
</protein>
<dbReference type="InterPro" id="IPR000306">
    <property type="entry name" value="Znf_FYVE"/>
</dbReference>
<evidence type="ECO:0000256" key="4">
    <source>
        <dbReference type="PROSITE-ProRule" id="PRU00175"/>
    </source>
</evidence>
<keyword evidence="1" id="KW-0479">Metal-binding</keyword>
<dbReference type="SUPFAM" id="SSF57903">
    <property type="entry name" value="FYVE/PHD zinc finger"/>
    <property type="match status" value="1"/>
</dbReference>
<dbReference type="SUPFAM" id="SSF57850">
    <property type="entry name" value="RING/U-box"/>
    <property type="match status" value="1"/>
</dbReference>
<dbReference type="OrthoDB" id="79871at2759"/>
<dbReference type="PROSITE" id="PS50089">
    <property type="entry name" value="ZF_RING_2"/>
    <property type="match status" value="1"/>
</dbReference>
<dbReference type="PROSITE" id="PS50178">
    <property type="entry name" value="ZF_FYVE"/>
    <property type="match status" value="1"/>
</dbReference>
<gene>
    <name evidence="8" type="ORF">BSAL_55345</name>
</gene>
<feature type="compositionally biased region" description="Low complexity" evidence="5">
    <location>
        <begin position="379"/>
        <end position="400"/>
    </location>
</feature>
<dbReference type="Gene3D" id="3.30.40.10">
    <property type="entry name" value="Zinc/RING finger domain, C3HC4 (zinc finger)"/>
    <property type="match status" value="2"/>
</dbReference>
<evidence type="ECO:0000259" key="7">
    <source>
        <dbReference type="PROSITE" id="PS50178"/>
    </source>
</evidence>
<dbReference type="VEuPathDB" id="TriTrypDB:BSAL_55345"/>
<dbReference type="InterPro" id="IPR013083">
    <property type="entry name" value="Znf_RING/FYVE/PHD"/>
</dbReference>
<evidence type="ECO:0008006" key="10">
    <source>
        <dbReference type="Google" id="ProtNLM"/>
    </source>
</evidence>
<keyword evidence="3" id="KW-0862">Zinc</keyword>
<evidence type="ECO:0000256" key="5">
    <source>
        <dbReference type="SAM" id="MobiDB-lite"/>
    </source>
</evidence>
<feature type="compositionally biased region" description="Polar residues" evidence="5">
    <location>
        <begin position="250"/>
        <end position="269"/>
    </location>
</feature>
<dbReference type="InterPro" id="IPR017455">
    <property type="entry name" value="Znf_FYVE-rel"/>
</dbReference>
<dbReference type="PANTHER" id="PTHR39490">
    <property type="entry name" value="ARRESTIN DOMAIN-CONTAINING PROTEIN D"/>
    <property type="match status" value="1"/>
</dbReference>